<dbReference type="OrthoDB" id="3718734at2759"/>
<dbReference type="AlphaFoldDB" id="A0A2T2NTP4"/>
<evidence type="ECO:0000313" key="1">
    <source>
        <dbReference type="EMBL" id="PSN68812.1"/>
    </source>
</evidence>
<gene>
    <name evidence="1" type="ORF">BS50DRAFT_490618</name>
</gene>
<sequence>MCSILYTIHSCNHWVPQPSPGNGPMLRICDHSDTNRMGVKCPEIKHEVANRSQGLCDGCLWKKVSK</sequence>
<reference evidence="1 2" key="1">
    <citation type="journal article" date="2018" name="Front. Microbiol.">
        <title>Genome-Wide Analysis of Corynespora cassiicola Leaf Fall Disease Putative Effectors.</title>
        <authorList>
            <person name="Lopez D."/>
            <person name="Ribeiro S."/>
            <person name="Label P."/>
            <person name="Fumanal B."/>
            <person name="Venisse J.S."/>
            <person name="Kohler A."/>
            <person name="de Oliveira R.R."/>
            <person name="Labutti K."/>
            <person name="Lipzen A."/>
            <person name="Lail K."/>
            <person name="Bauer D."/>
            <person name="Ohm R.A."/>
            <person name="Barry K.W."/>
            <person name="Spatafora J."/>
            <person name="Grigoriev I.V."/>
            <person name="Martin F.M."/>
            <person name="Pujade-Renaud V."/>
        </authorList>
    </citation>
    <scope>NUCLEOTIDE SEQUENCE [LARGE SCALE GENOMIC DNA]</scope>
    <source>
        <strain evidence="1 2">Philippines</strain>
    </source>
</reference>
<accession>A0A2T2NTP4</accession>
<keyword evidence="2" id="KW-1185">Reference proteome</keyword>
<name>A0A2T2NTP4_CORCC</name>
<dbReference type="Proteomes" id="UP000240883">
    <property type="component" value="Unassembled WGS sequence"/>
</dbReference>
<protein>
    <submittedName>
        <fullName evidence="1">Uncharacterized protein</fullName>
    </submittedName>
</protein>
<proteinExistence type="predicted"/>
<organism evidence="1 2">
    <name type="scientific">Corynespora cassiicola Philippines</name>
    <dbReference type="NCBI Taxonomy" id="1448308"/>
    <lineage>
        <taxon>Eukaryota</taxon>
        <taxon>Fungi</taxon>
        <taxon>Dikarya</taxon>
        <taxon>Ascomycota</taxon>
        <taxon>Pezizomycotina</taxon>
        <taxon>Dothideomycetes</taxon>
        <taxon>Pleosporomycetidae</taxon>
        <taxon>Pleosporales</taxon>
        <taxon>Corynesporascaceae</taxon>
        <taxon>Corynespora</taxon>
    </lineage>
</organism>
<evidence type="ECO:0000313" key="2">
    <source>
        <dbReference type="Proteomes" id="UP000240883"/>
    </source>
</evidence>
<dbReference type="EMBL" id="KZ678133">
    <property type="protein sequence ID" value="PSN68812.1"/>
    <property type="molecule type" value="Genomic_DNA"/>
</dbReference>